<reference evidence="3" key="1">
    <citation type="submission" date="2023-04" db="EMBL/GenBank/DDBJ databases">
        <title>Phytophthora fragariaefolia NBRC 109709.</title>
        <authorList>
            <person name="Ichikawa N."/>
            <person name="Sato H."/>
            <person name="Tonouchi N."/>
        </authorList>
    </citation>
    <scope>NUCLEOTIDE SEQUENCE</scope>
    <source>
        <strain evidence="3">NBRC 109709</strain>
    </source>
</reference>
<feature type="region of interest" description="Disordered" evidence="1">
    <location>
        <begin position="238"/>
        <end position="282"/>
    </location>
</feature>
<accession>A0A9W7D8E9</accession>
<feature type="compositionally biased region" description="Basic and acidic residues" evidence="1">
    <location>
        <begin position="161"/>
        <end position="179"/>
    </location>
</feature>
<evidence type="ECO:0000313" key="3">
    <source>
        <dbReference type="EMBL" id="GMF61953.1"/>
    </source>
</evidence>
<keyword evidence="4" id="KW-1185">Reference proteome</keyword>
<feature type="domain" description="Retrotransposon gag" evidence="2">
    <location>
        <begin position="23"/>
        <end position="112"/>
    </location>
</feature>
<feature type="region of interest" description="Disordered" evidence="1">
    <location>
        <begin position="161"/>
        <end position="181"/>
    </location>
</feature>
<evidence type="ECO:0000259" key="2">
    <source>
        <dbReference type="Pfam" id="PF03732"/>
    </source>
</evidence>
<dbReference type="AlphaFoldDB" id="A0A9W7D8E9"/>
<proteinExistence type="predicted"/>
<dbReference type="Pfam" id="PF03732">
    <property type="entry name" value="Retrotrans_gag"/>
    <property type="match status" value="1"/>
</dbReference>
<name>A0A9W7D8E9_9STRA</name>
<gene>
    <name evidence="3" type="ORF">Pfra01_002699800</name>
</gene>
<sequence length="282" mass="31276">MKSQERLGGDTWTTGELFSEAMQHLKGKAQKWYISLTKTIEPDDCTFAFLVERVRAKYGCRDNAWQIQQRLAKRVQQPGERLCDFTDSLLDIGFGKRVPADMSVEAFLNGMNNKVMSTQTRGSSLQTLEAAVQYAEDKCGEYGEGRKVTDWEEARRRYRMDRESNGDDEAGRPKKERSEVSAQIDWKKLGLGFGGESRPVYDTTGKAVSGLAEKAKEDPLSLAAIQTLMALVGVGKFEDAGSTTPKATAAKTKARALEVKAERRTDAEDDEHGRAAPAAQHD</sequence>
<protein>
    <submittedName>
        <fullName evidence="3">Unnamed protein product</fullName>
    </submittedName>
</protein>
<organism evidence="3 4">
    <name type="scientific">Phytophthora fragariaefolia</name>
    <dbReference type="NCBI Taxonomy" id="1490495"/>
    <lineage>
        <taxon>Eukaryota</taxon>
        <taxon>Sar</taxon>
        <taxon>Stramenopiles</taxon>
        <taxon>Oomycota</taxon>
        <taxon>Peronosporomycetes</taxon>
        <taxon>Peronosporales</taxon>
        <taxon>Peronosporaceae</taxon>
        <taxon>Phytophthora</taxon>
    </lineage>
</organism>
<evidence type="ECO:0000313" key="4">
    <source>
        <dbReference type="Proteomes" id="UP001165121"/>
    </source>
</evidence>
<dbReference type="OrthoDB" id="128965at2759"/>
<dbReference type="EMBL" id="BSXT01006095">
    <property type="protein sequence ID" value="GMF61953.1"/>
    <property type="molecule type" value="Genomic_DNA"/>
</dbReference>
<dbReference type="InterPro" id="IPR005162">
    <property type="entry name" value="Retrotrans_gag_dom"/>
</dbReference>
<feature type="compositionally biased region" description="Basic and acidic residues" evidence="1">
    <location>
        <begin position="255"/>
        <end position="282"/>
    </location>
</feature>
<evidence type="ECO:0000256" key="1">
    <source>
        <dbReference type="SAM" id="MobiDB-lite"/>
    </source>
</evidence>
<comment type="caution">
    <text evidence="3">The sequence shown here is derived from an EMBL/GenBank/DDBJ whole genome shotgun (WGS) entry which is preliminary data.</text>
</comment>
<dbReference type="Proteomes" id="UP001165121">
    <property type="component" value="Unassembled WGS sequence"/>
</dbReference>